<proteinExistence type="predicted"/>
<dbReference type="RefSeq" id="XP_013279961.1">
    <property type="nucleotide sequence ID" value="XM_013424507.1"/>
</dbReference>
<evidence type="ECO:0000313" key="2">
    <source>
        <dbReference type="EMBL" id="KIW76153.1"/>
    </source>
</evidence>
<feature type="compositionally biased region" description="Low complexity" evidence="1">
    <location>
        <begin position="910"/>
        <end position="921"/>
    </location>
</feature>
<feature type="compositionally biased region" description="Polar residues" evidence="1">
    <location>
        <begin position="761"/>
        <end position="770"/>
    </location>
</feature>
<gene>
    <name evidence="2" type="ORF">Z517_10899</name>
</gene>
<dbReference type="VEuPathDB" id="FungiDB:Z517_10899"/>
<dbReference type="EMBL" id="KN846975">
    <property type="protein sequence ID" value="KIW76153.1"/>
    <property type="molecule type" value="Genomic_DNA"/>
</dbReference>
<reference evidence="2 3" key="1">
    <citation type="submission" date="2015-01" db="EMBL/GenBank/DDBJ databases">
        <title>The Genome Sequence of Fonsecaea pedrosoi CBS 271.37.</title>
        <authorList>
            <consortium name="The Broad Institute Genomics Platform"/>
            <person name="Cuomo C."/>
            <person name="de Hoog S."/>
            <person name="Gorbushina A."/>
            <person name="Stielow B."/>
            <person name="Teixiera M."/>
            <person name="Abouelleil A."/>
            <person name="Chapman S.B."/>
            <person name="Priest M."/>
            <person name="Young S.K."/>
            <person name="Wortman J."/>
            <person name="Nusbaum C."/>
            <person name="Birren B."/>
        </authorList>
    </citation>
    <scope>NUCLEOTIDE SEQUENCE [LARGE SCALE GENOMIC DNA]</scope>
    <source>
        <strain evidence="2 3">CBS 271.37</strain>
    </source>
</reference>
<feature type="region of interest" description="Disordered" evidence="1">
    <location>
        <begin position="557"/>
        <end position="649"/>
    </location>
</feature>
<dbReference type="Proteomes" id="UP000053029">
    <property type="component" value="Unassembled WGS sequence"/>
</dbReference>
<feature type="compositionally biased region" description="Basic and acidic residues" evidence="1">
    <location>
        <begin position="557"/>
        <end position="578"/>
    </location>
</feature>
<dbReference type="OrthoDB" id="4144187at2759"/>
<dbReference type="HOGENOM" id="CLU_291724_0_0_1"/>
<feature type="region of interest" description="Disordered" evidence="1">
    <location>
        <begin position="677"/>
        <end position="793"/>
    </location>
</feature>
<feature type="region of interest" description="Disordered" evidence="1">
    <location>
        <begin position="841"/>
        <end position="957"/>
    </location>
</feature>
<sequence>MLQARLDILYMRDTEATMETSEPIMALPPIDGPVGVPLLARDTTPRLSQMSQITLESSQPEWHNYGEPCPSPNVPTGCDPTSRAHMPQFRQSRRWAKMYAWSRAEMEAAPSSLDHQNRSPARNHYSSVAVSNQHVGRPLSLQPHYGLPRAMAKSLGRPKARRNISDASAGSPHGGLCVQSAAYYWRCVKPLISKVPRAGSNVWPSRRTGTRKATTRRQDAAGRRPSALVFVPTHSRRASTLENDSHPTCCEPSMTLTNGVLGSCLLEHGGCTGLASSSSMPSLRGPVINDRFSDQSRTVLKNVKVDNDRSLPTTSTVPSVVMRSTTTSKHMSHDFAPISEKPVRRLVPSEYAFKPLPPSPKESTISLLDDKATPAVAAHPHQHRELAAQASKNTLSSLDTVLHSAQNESRSVVLSSGQSRQMNSRLQSHGSTPNLKPRPTHTGPVVRLSSARSAKSANTLAGIEAQVQKMAHYTIDVEIKRNGSVDSDSRYSGPPPTIPLPALPPEAHDAKLGVAKPSQNLSRVEGGRDESLQICLHLEHHSIQSTRADKVRERRMRDLAKSRSPRSKLDTVGKHQTCEKPSVSKTPQALTYQADELDRFPAVPESRPASLSTASCYSRQHSPEMRIRQPGRLSKATSRETQRNTPQKLSQSNIFVVVDTDPVTARFRAGAVSPRFSIAGSAAGPTSPKTTRTPSKLREVMANRLSLCESPRRGAVLGSPMESPRRKAAGTSPSGEQALKLRRSRSYSSGQSMSPGRIDSPTPSSSSEDQWLTPGEKISPVKPSSQQRKRRRWNSGDINLVRQLHQDLHDYYVTILEQEEKIKVQASQIQTIMNMFAPMKHTHGRQDSLSLQDSPGRDNHSGHRQIRKCRSALAERRPPSSGSRSRFPLDRINERTLNIQSHKVVDKSDAASTAPSSDTMSLASLRASASDTSLTEQERLIAPSRKGSSDVENWGWI</sequence>
<evidence type="ECO:0000313" key="3">
    <source>
        <dbReference type="Proteomes" id="UP000053029"/>
    </source>
</evidence>
<evidence type="ECO:0000256" key="1">
    <source>
        <dbReference type="SAM" id="MobiDB-lite"/>
    </source>
</evidence>
<feature type="compositionally biased region" description="Low complexity" evidence="1">
    <location>
        <begin position="746"/>
        <end position="757"/>
    </location>
</feature>
<feature type="compositionally biased region" description="Polar residues" evidence="1">
    <location>
        <begin position="409"/>
        <end position="434"/>
    </location>
</feature>
<accession>A0A0D2G669</accession>
<feature type="region of interest" description="Disordered" evidence="1">
    <location>
        <begin position="202"/>
        <end position="223"/>
    </location>
</feature>
<feature type="compositionally biased region" description="Polar residues" evidence="1">
    <location>
        <begin position="609"/>
        <end position="620"/>
    </location>
</feature>
<feature type="region of interest" description="Disordered" evidence="1">
    <location>
        <begin position="409"/>
        <end position="453"/>
    </location>
</feature>
<dbReference type="AlphaFoldDB" id="A0A0D2G669"/>
<keyword evidence="3" id="KW-1185">Reference proteome</keyword>
<protein>
    <submittedName>
        <fullName evidence="2">Uncharacterized protein</fullName>
    </submittedName>
</protein>
<organism evidence="2 3">
    <name type="scientific">Fonsecaea pedrosoi CBS 271.37</name>
    <dbReference type="NCBI Taxonomy" id="1442368"/>
    <lineage>
        <taxon>Eukaryota</taxon>
        <taxon>Fungi</taxon>
        <taxon>Dikarya</taxon>
        <taxon>Ascomycota</taxon>
        <taxon>Pezizomycotina</taxon>
        <taxon>Eurotiomycetes</taxon>
        <taxon>Chaetothyriomycetidae</taxon>
        <taxon>Chaetothyriales</taxon>
        <taxon>Herpotrichiellaceae</taxon>
        <taxon>Fonsecaea</taxon>
    </lineage>
</organism>
<feature type="compositionally biased region" description="Low complexity" evidence="1">
    <location>
        <begin position="685"/>
        <end position="694"/>
    </location>
</feature>
<name>A0A0D2G669_9EURO</name>
<dbReference type="GeneID" id="25310389"/>